<feature type="transmembrane region" description="Helical" evidence="1">
    <location>
        <begin position="232"/>
        <end position="253"/>
    </location>
</feature>
<feature type="transmembrane region" description="Helical" evidence="1">
    <location>
        <begin position="101"/>
        <end position="119"/>
    </location>
</feature>
<feature type="transmembrane region" description="Helical" evidence="1">
    <location>
        <begin position="204"/>
        <end position="220"/>
    </location>
</feature>
<feature type="transmembrane region" description="Helical" evidence="1">
    <location>
        <begin position="294"/>
        <end position="314"/>
    </location>
</feature>
<evidence type="ECO:0000256" key="1">
    <source>
        <dbReference type="SAM" id="Phobius"/>
    </source>
</evidence>
<dbReference type="Gene3D" id="1.20.1530.20">
    <property type="match status" value="1"/>
</dbReference>
<organism evidence="2 3">
    <name type="scientific">Roseomonas alba</name>
    <dbReference type="NCBI Taxonomy" id="2846776"/>
    <lineage>
        <taxon>Bacteria</taxon>
        <taxon>Pseudomonadati</taxon>
        <taxon>Pseudomonadota</taxon>
        <taxon>Alphaproteobacteria</taxon>
        <taxon>Acetobacterales</taxon>
        <taxon>Roseomonadaceae</taxon>
        <taxon>Roseomonas</taxon>
    </lineage>
</organism>
<dbReference type="Pfam" id="PF13593">
    <property type="entry name" value="SBF_like"/>
    <property type="match status" value="1"/>
</dbReference>
<accession>A0ABS7A895</accession>
<dbReference type="Proteomes" id="UP001196565">
    <property type="component" value="Unassembled WGS sequence"/>
</dbReference>
<dbReference type="PANTHER" id="PTHR18640">
    <property type="entry name" value="SOLUTE CARRIER FAMILY 10 MEMBER 7"/>
    <property type="match status" value="1"/>
</dbReference>
<feature type="transmembrane region" description="Helical" evidence="1">
    <location>
        <begin position="265"/>
        <end position="288"/>
    </location>
</feature>
<comment type="caution">
    <text evidence="2">The sequence shown here is derived from an EMBL/GenBank/DDBJ whole genome shotgun (WGS) entry which is preliminary data.</text>
</comment>
<keyword evidence="1" id="KW-0472">Membrane</keyword>
<keyword evidence="3" id="KW-1185">Reference proteome</keyword>
<feature type="transmembrane region" description="Helical" evidence="1">
    <location>
        <begin position="67"/>
        <end position="89"/>
    </location>
</feature>
<dbReference type="RefSeq" id="WP_219763085.1">
    <property type="nucleotide sequence ID" value="NZ_JAHYBZ010000003.1"/>
</dbReference>
<feature type="transmembrane region" description="Helical" evidence="1">
    <location>
        <begin position="126"/>
        <end position="150"/>
    </location>
</feature>
<protein>
    <submittedName>
        <fullName evidence="2">Bile acid:sodium symporter</fullName>
    </submittedName>
</protein>
<dbReference type="PANTHER" id="PTHR18640:SF5">
    <property type="entry name" value="SODIUM_BILE ACID COTRANSPORTER 7"/>
    <property type="match status" value="1"/>
</dbReference>
<sequence>MRLRLPIDGFVAALLATVTLASLLPARGVGEVVLDHVTAIAIAFLFFLYGARLAPQAALQGLAQWRLHLAVLGVTFVVFPVLGLLTGLLPTAVLPPGLQAGVLFLCLLPSTVQSSIAFTSIARGHVAAAVCSASASNLLGMVLTPLLVALLMPGVAGAHGGLSFDALRGIALQLFLPFAVGQALRPWIAAWVQRQRALLGRMDRLSILLVVYAAFSEGVREGIWHQLSPTQLAMLALVCVALLAAALGTSLMLSRRLGLAHEDEIVLIFCGSKKSLASGLPMASVLFASSQVGLMVLPLMLFHQIQLMVCAWLARRYAQGPATAMLPAE</sequence>
<feature type="transmembrane region" description="Helical" evidence="1">
    <location>
        <begin position="170"/>
        <end position="192"/>
    </location>
</feature>
<evidence type="ECO:0000313" key="2">
    <source>
        <dbReference type="EMBL" id="MBW6398496.1"/>
    </source>
</evidence>
<name>A0ABS7A895_9PROT</name>
<proteinExistence type="predicted"/>
<dbReference type="EMBL" id="JAHYBZ010000003">
    <property type="protein sequence ID" value="MBW6398496.1"/>
    <property type="molecule type" value="Genomic_DNA"/>
</dbReference>
<dbReference type="PIRSF" id="PIRSF026166">
    <property type="entry name" value="UCP026166"/>
    <property type="match status" value="1"/>
</dbReference>
<dbReference type="InterPro" id="IPR038770">
    <property type="entry name" value="Na+/solute_symporter_sf"/>
</dbReference>
<evidence type="ECO:0000313" key="3">
    <source>
        <dbReference type="Proteomes" id="UP001196565"/>
    </source>
</evidence>
<reference evidence="2 3" key="1">
    <citation type="submission" date="2021-07" db="EMBL/GenBank/DDBJ databases">
        <authorList>
            <person name="So Y."/>
        </authorList>
    </citation>
    <scope>NUCLEOTIDE SEQUENCE [LARGE SCALE GENOMIC DNA]</scope>
    <source>
        <strain evidence="2 3">HJA6</strain>
    </source>
</reference>
<keyword evidence="1" id="KW-0812">Transmembrane</keyword>
<feature type="transmembrane region" description="Helical" evidence="1">
    <location>
        <begin position="36"/>
        <end position="55"/>
    </location>
</feature>
<dbReference type="InterPro" id="IPR016833">
    <property type="entry name" value="Put_Na-Bile_cotransptr"/>
</dbReference>
<keyword evidence="1" id="KW-1133">Transmembrane helix</keyword>
<gene>
    <name evidence="2" type="ORF">KPL78_11590</name>
</gene>